<dbReference type="Gene3D" id="3.30.420.10">
    <property type="entry name" value="Ribonuclease H-like superfamily/Ribonuclease H"/>
    <property type="match status" value="1"/>
</dbReference>
<dbReference type="SUPFAM" id="SSF53098">
    <property type="entry name" value="Ribonuclease H-like"/>
    <property type="match status" value="1"/>
</dbReference>
<gene>
    <name evidence="2" type="ORF">V5N11_003197</name>
</gene>
<dbReference type="EMBL" id="JBANAX010000931">
    <property type="protein sequence ID" value="KAL1188168.1"/>
    <property type="molecule type" value="Genomic_DNA"/>
</dbReference>
<dbReference type="PROSITE" id="PS50994">
    <property type="entry name" value="INTEGRASE"/>
    <property type="match status" value="1"/>
</dbReference>
<dbReference type="PANTHER" id="PTHR37984">
    <property type="entry name" value="PROTEIN CBG26694"/>
    <property type="match status" value="1"/>
</dbReference>
<dbReference type="Proteomes" id="UP001558713">
    <property type="component" value="Unassembled WGS sequence"/>
</dbReference>
<accession>A0ABD0Z0Y9</accession>
<dbReference type="InterPro" id="IPR001584">
    <property type="entry name" value="Integrase_cat-core"/>
</dbReference>
<proteinExistence type="predicted"/>
<sequence length="116" mass="13843">MDNMTRRVLRPRVVLTTGTAPYPFMRWAMEIVGPLPPSQKKIYLLIVTDYFTKWVEAKAYKLITEDDMTKFIWMYIICRYGMLYEIITDNGSNLTSTRVEGFCNKWRIKLYKSIPW</sequence>
<reference evidence="2 3" key="1">
    <citation type="submission" date="2024-04" db="EMBL/GenBank/DDBJ databases">
        <title>Genome assembly C_amara_ONT_v2.</title>
        <authorList>
            <person name="Yant L."/>
            <person name="Moore C."/>
            <person name="Slenker M."/>
        </authorList>
    </citation>
    <scope>NUCLEOTIDE SEQUENCE [LARGE SCALE GENOMIC DNA]</scope>
    <source>
        <tissue evidence="2">Leaf</tissue>
    </source>
</reference>
<dbReference type="PANTHER" id="PTHR37984:SF5">
    <property type="entry name" value="PROTEIN NYNRIN-LIKE"/>
    <property type="match status" value="1"/>
</dbReference>
<feature type="domain" description="Integrase catalytic" evidence="1">
    <location>
        <begin position="17"/>
        <end position="116"/>
    </location>
</feature>
<organism evidence="2 3">
    <name type="scientific">Cardamine amara subsp. amara</name>
    <dbReference type="NCBI Taxonomy" id="228776"/>
    <lineage>
        <taxon>Eukaryota</taxon>
        <taxon>Viridiplantae</taxon>
        <taxon>Streptophyta</taxon>
        <taxon>Embryophyta</taxon>
        <taxon>Tracheophyta</taxon>
        <taxon>Spermatophyta</taxon>
        <taxon>Magnoliopsida</taxon>
        <taxon>eudicotyledons</taxon>
        <taxon>Gunneridae</taxon>
        <taxon>Pentapetalae</taxon>
        <taxon>rosids</taxon>
        <taxon>malvids</taxon>
        <taxon>Brassicales</taxon>
        <taxon>Brassicaceae</taxon>
        <taxon>Cardamineae</taxon>
        <taxon>Cardamine</taxon>
    </lineage>
</organism>
<dbReference type="InterPro" id="IPR012337">
    <property type="entry name" value="RNaseH-like_sf"/>
</dbReference>
<dbReference type="InterPro" id="IPR050951">
    <property type="entry name" value="Retrovirus_Pol_polyprotein"/>
</dbReference>
<comment type="caution">
    <text evidence="2">The sequence shown here is derived from an EMBL/GenBank/DDBJ whole genome shotgun (WGS) entry which is preliminary data.</text>
</comment>
<evidence type="ECO:0000313" key="3">
    <source>
        <dbReference type="Proteomes" id="UP001558713"/>
    </source>
</evidence>
<dbReference type="AlphaFoldDB" id="A0ABD0Z0Y9"/>
<dbReference type="InterPro" id="IPR036397">
    <property type="entry name" value="RNaseH_sf"/>
</dbReference>
<name>A0ABD0Z0Y9_CARAN</name>
<evidence type="ECO:0000259" key="1">
    <source>
        <dbReference type="PROSITE" id="PS50994"/>
    </source>
</evidence>
<protein>
    <recommendedName>
        <fullName evidence="1">Integrase catalytic domain-containing protein</fullName>
    </recommendedName>
</protein>
<keyword evidence="3" id="KW-1185">Reference proteome</keyword>
<dbReference type="Pfam" id="PF00665">
    <property type="entry name" value="rve"/>
    <property type="match status" value="1"/>
</dbReference>
<evidence type="ECO:0000313" key="2">
    <source>
        <dbReference type="EMBL" id="KAL1188168.1"/>
    </source>
</evidence>